<organism evidence="1">
    <name type="scientific">Rhizophora mucronata</name>
    <name type="common">Asiatic mangrove</name>
    <dbReference type="NCBI Taxonomy" id="61149"/>
    <lineage>
        <taxon>Eukaryota</taxon>
        <taxon>Viridiplantae</taxon>
        <taxon>Streptophyta</taxon>
        <taxon>Embryophyta</taxon>
        <taxon>Tracheophyta</taxon>
        <taxon>Spermatophyta</taxon>
        <taxon>Magnoliopsida</taxon>
        <taxon>eudicotyledons</taxon>
        <taxon>Gunneridae</taxon>
        <taxon>Pentapetalae</taxon>
        <taxon>rosids</taxon>
        <taxon>fabids</taxon>
        <taxon>Malpighiales</taxon>
        <taxon>Rhizophoraceae</taxon>
        <taxon>Rhizophora</taxon>
    </lineage>
</organism>
<evidence type="ECO:0000313" key="1">
    <source>
        <dbReference type="EMBL" id="MBX52242.1"/>
    </source>
</evidence>
<proteinExistence type="predicted"/>
<dbReference type="EMBL" id="GGEC01071758">
    <property type="protein sequence ID" value="MBX52242.1"/>
    <property type="molecule type" value="Transcribed_RNA"/>
</dbReference>
<dbReference type="AlphaFoldDB" id="A0A2P2PBV2"/>
<accession>A0A2P2PBV2</accession>
<protein>
    <submittedName>
        <fullName evidence="1">Uncharacterized protein</fullName>
    </submittedName>
</protein>
<name>A0A2P2PBV2_RHIMU</name>
<sequence>MKQALNIVRLNKTKWLETTPDIWNLVRK</sequence>
<reference evidence="1" key="1">
    <citation type="submission" date="2018-02" db="EMBL/GenBank/DDBJ databases">
        <title>Rhizophora mucronata_Transcriptome.</title>
        <authorList>
            <person name="Meera S.P."/>
            <person name="Sreeshan A."/>
            <person name="Augustine A."/>
        </authorList>
    </citation>
    <scope>NUCLEOTIDE SEQUENCE</scope>
    <source>
        <tissue evidence="1">Leaf</tissue>
    </source>
</reference>